<dbReference type="RefSeq" id="XP_001884105.1">
    <property type="nucleotide sequence ID" value="XM_001884070.1"/>
</dbReference>
<dbReference type="HOGENOM" id="CLU_1578793_0_0_1"/>
<dbReference type="GeneID" id="6079798"/>
<dbReference type="Proteomes" id="UP000001194">
    <property type="component" value="Unassembled WGS sequence"/>
</dbReference>
<dbReference type="InParanoid" id="B0DJL6"/>
<organism evidence="2">
    <name type="scientific">Laccaria bicolor (strain S238N-H82 / ATCC MYA-4686)</name>
    <name type="common">Bicoloured deceiver</name>
    <name type="synonym">Laccaria laccata var. bicolor</name>
    <dbReference type="NCBI Taxonomy" id="486041"/>
    <lineage>
        <taxon>Eukaryota</taxon>
        <taxon>Fungi</taxon>
        <taxon>Dikarya</taxon>
        <taxon>Basidiomycota</taxon>
        <taxon>Agaricomycotina</taxon>
        <taxon>Agaricomycetes</taxon>
        <taxon>Agaricomycetidae</taxon>
        <taxon>Agaricales</taxon>
        <taxon>Agaricineae</taxon>
        <taxon>Hydnangiaceae</taxon>
        <taxon>Laccaria</taxon>
    </lineage>
</organism>
<gene>
    <name evidence="1" type="ORF">LACBIDRAFT_329912</name>
</gene>
<proteinExistence type="predicted"/>
<sequence length="169" mass="19426">MHVTAILHHECPQWAEQHLDSHIDCHVMRWRLSNNMPHLGHVLHDDPPAAATAATTHFHCQLPTFSLVHSNHNCNNPPIPSMVPSDLPRRPDGNDATVVQTRSENENIFLRNIALDFRFWLFAAEPIPATFKFKIFIIMIAGHSLLQQAPTTTIDDWSQRPTTMFEEWR</sequence>
<reference evidence="1 2" key="1">
    <citation type="journal article" date="2008" name="Nature">
        <title>The genome of Laccaria bicolor provides insights into mycorrhizal symbiosis.</title>
        <authorList>
            <person name="Martin F."/>
            <person name="Aerts A."/>
            <person name="Ahren D."/>
            <person name="Brun A."/>
            <person name="Danchin E.G.J."/>
            <person name="Duchaussoy F."/>
            <person name="Gibon J."/>
            <person name="Kohler A."/>
            <person name="Lindquist E."/>
            <person name="Pereda V."/>
            <person name="Salamov A."/>
            <person name="Shapiro H.J."/>
            <person name="Wuyts J."/>
            <person name="Blaudez D."/>
            <person name="Buee M."/>
            <person name="Brokstein P."/>
            <person name="Canbaeck B."/>
            <person name="Cohen D."/>
            <person name="Courty P.E."/>
            <person name="Coutinho P.M."/>
            <person name="Delaruelle C."/>
            <person name="Detter J.C."/>
            <person name="Deveau A."/>
            <person name="DiFazio S."/>
            <person name="Duplessis S."/>
            <person name="Fraissinet-Tachet L."/>
            <person name="Lucic E."/>
            <person name="Frey-Klett P."/>
            <person name="Fourrey C."/>
            <person name="Feussner I."/>
            <person name="Gay G."/>
            <person name="Grimwood J."/>
            <person name="Hoegger P.J."/>
            <person name="Jain P."/>
            <person name="Kilaru S."/>
            <person name="Labbe J."/>
            <person name="Lin Y.C."/>
            <person name="Legue V."/>
            <person name="Le Tacon F."/>
            <person name="Marmeisse R."/>
            <person name="Melayah D."/>
            <person name="Montanini B."/>
            <person name="Muratet M."/>
            <person name="Nehls U."/>
            <person name="Niculita-Hirzel H."/>
            <person name="Oudot-Le Secq M.P."/>
            <person name="Peter M."/>
            <person name="Quesneville H."/>
            <person name="Rajashekar B."/>
            <person name="Reich M."/>
            <person name="Rouhier N."/>
            <person name="Schmutz J."/>
            <person name="Yin T."/>
            <person name="Chalot M."/>
            <person name="Henrissat B."/>
            <person name="Kuees U."/>
            <person name="Lucas S."/>
            <person name="Van de Peer Y."/>
            <person name="Podila G.K."/>
            <person name="Polle A."/>
            <person name="Pukkila P.J."/>
            <person name="Richardson P.M."/>
            <person name="Rouze P."/>
            <person name="Sanders I.R."/>
            <person name="Stajich J.E."/>
            <person name="Tunlid A."/>
            <person name="Tuskan G."/>
            <person name="Grigoriev I.V."/>
        </authorList>
    </citation>
    <scope>NUCLEOTIDE SEQUENCE [LARGE SCALE GENOMIC DNA]</scope>
    <source>
        <strain evidence="2">S238N-H82 / ATCC MYA-4686</strain>
    </source>
</reference>
<evidence type="ECO:0000313" key="1">
    <source>
        <dbReference type="EMBL" id="EDR05140.1"/>
    </source>
</evidence>
<dbReference type="KEGG" id="lbc:LACBIDRAFT_329912"/>
<protein>
    <submittedName>
        <fullName evidence="1">Predicted protein</fullName>
    </submittedName>
</protein>
<name>B0DJL6_LACBS</name>
<dbReference type="AlphaFoldDB" id="B0DJL6"/>
<dbReference type="EMBL" id="DS547114">
    <property type="protein sequence ID" value="EDR05140.1"/>
    <property type="molecule type" value="Genomic_DNA"/>
</dbReference>
<evidence type="ECO:0000313" key="2">
    <source>
        <dbReference type="Proteomes" id="UP000001194"/>
    </source>
</evidence>
<keyword evidence="2" id="KW-1185">Reference proteome</keyword>
<accession>B0DJL6</accession>